<dbReference type="Gene3D" id="1.20.1050.10">
    <property type="match status" value="1"/>
</dbReference>
<dbReference type="EMBL" id="JABXBU010000030">
    <property type="protein sequence ID" value="KAF8784661.1"/>
    <property type="molecule type" value="Genomic_DNA"/>
</dbReference>
<evidence type="ECO:0000313" key="2">
    <source>
        <dbReference type="EMBL" id="KAF8784661.1"/>
    </source>
</evidence>
<feature type="region of interest" description="Disordered" evidence="1">
    <location>
        <begin position="88"/>
        <end position="109"/>
    </location>
</feature>
<dbReference type="AlphaFoldDB" id="A0A8T0F1E9"/>
<gene>
    <name evidence="2" type="ORF">HNY73_010311</name>
</gene>
<dbReference type="GO" id="GO:0005737">
    <property type="term" value="C:cytoplasm"/>
    <property type="evidence" value="ECO:0007669"/>
    <property type="project" value="TreeGrafter"/>
</dbReference>
<dbReference type="GO" id="GO:0016324">
    <property type="term" value="C:apical plasma membrane"/>
    <property type="evidence" value="ECO:0007669"/>
    <property type="project" value="TreeGrafter"/>
</dbReference>
<protein>
    <submittedName>
        <fullName evidence="2">Chloride intracellular channel exc-4 like protein</fullName>
    </submittedName>
</protein>
<proteinExistence type="predicted"/>
<dbReference type="GO" id="GO:0005254">
    <property type="term" value="F:chloride channel activity"/>
    <property type="evidence" value="ECO:0007669"/>
    <property type="project" value="TreeGrafter"/>
</dbReference>
<reference evidence="2" key="2">
    <citation type="submission" date="2020-06" db="EMBL/GenBank/DDBJ databases">
        <authorList>
            <person name="Sheffer M."/>
        </authorList>
    </citation>
    <scope>NUCLEOTIDE SEQUENCE</scope>
</reference>
<dbReference type="PANTHER" id="PTHR43920:SF5">
    <property type="entry name" value="CHLORIDE INTRACELLULAR CHANNEL CLIC"/>
    <property type="match status" value="1"/>
</dbReference>
<keyword evidence="3" id="KW-1185">Reference proteome</keyword>
<dbReference type="InterPro" id="IPR036282">
    <property type="entry name" value="Glutathione-S-Trfase_C_sf"/>
</dbReference>
<accession>A0A8T0F1E9</accession>
<name>A0A8T0F1E9_ARGBR</name>
<dbReference type="Proteomes" id="UP000807504">
    <property type="component" value="Unassembled WGS sequence"/>
</dbReference>
<organism evidence="2 3">
    <name type="scientific">Argiope bruennichi</name>
    <name type="common">Wasp spider</name>
    <name type="synonym">Aranea bruennichi</name>
    <dbReference type="NCBI Taxonomy" id="94029"/>
    <lineage>
        <taxon>Eukaryota</taxon>
        <taxon>Metazoa</taxon>
        <taxon>Ecdysozoa</taxon>
        <taxon>Arthropoda</taxon>
        <taxon>Chelicerata</taxon>
        <taxon>Arachnida</taxon>
        <taxon>Araneae</taxon>
        <taxon>Araneomorphae</taxon>
        <taxon>Entelegynae</taxon>
        <taxon>Araneoidea</taxon>
        <taxon>Araneidae</taxon>
        <taxon>Argiope</taxon>
    </lineage>
</organism>
<dbReference type="PANTHER" id="PTHR43920">
    <property type="entry name" value="CHLORIDE INTRACELLULAR CHANNEL, ISOFORM A"/>
    <property type="match status" value="1"/>
</dbReference>
<evidence type="ECO:0000256" key="1">
    <source>
        <dbReference type="SAM" id="MobiDB-lite"/>
    </source>
</evidence>
<dbReference type="SUPFAM" id="SSF47616">
    <property type="entry name" value="GST C-terminal domain-like"/>
    <property type="match status" value="1"/>
</dbReference>
<evidence type="ECO:0000313" key="3">
    <source>
        <dbReference type="Proteomes" id="UP000807504"/>
    </source>
</evidence>
<reference evidence="2" key="1">
    <citation type="journal article" date="2020" name="bioRxiv">
        <title>Chromosome-level reference genome of the European wasp spider Argiope bruennichi: a resource for studies on range expansion and evolutionary adaptation.</title>
        <authorList>
            <person name="Sheffer M.M."/>
            <person name="Hoppe A."/>
            <person name="Krehenwinkel H."/>
            <person name="Uhl G."/>
            <person name="Kuss A.W."/>
            <person name="Jensen L."/>
            <person name="Jensen C."/>
            <person name="Gillespie R.G."/>
            <person name="Hoff K.J."/>
            <person name="Prost S."/>
        </authorList>
    </citation>
    <scope>NUCLEOTIDE SEQUENCE</scope>
</reference>
<comment type="caution">
    <text evidence="2">The sequence shown here is derived from an EMBL/GenBank/DDBJ whole genome shotgun (WGS) entry which is preliminary data.</text>
</comment>
<sequence length="109" mass="12895">MIEMAEDINEQNSDTLEVPEIELIIKILQSSREKFSIRKYFADFEIPEDLRNLWCYMARMYQLDAFTQSCPADQDIINHYKLQQGTKMKKHEELETPTYTTSIPEGILE</sequence>